<dbReference type="OrthoDB" id="9763933at2"/>
<feature type="domain" description="Atrophied bacterial Ig" evidence="6">
    <location>
        <begin position="261"/>
        <end position="333"/>
    </location>
</feature>
<dbReference type="InterPro" id="IPR006710">
    <property type="entry name" value="Glyco_hydro_43"/>
</dbReference>
<name>A0A4R5CAY3_9FLAO</name>
<evidence type="ECO:0000256" key="3">
    <source>
        <dbReference type="ARBA" id="ARBA00022801"/>
    </source>
</evidence>
<keyword evidence="2" id="KW-0624">Polysaccharide degradation</keyword>
<dbReference type="CDD" id="cd18828">
    <property type="entry name" value="GH43_BT3675-like"/>
    <property type="match status" value="1"/>
</dbReference>
<dbReference type="Gene3D" id="2.115.10.20">
    <property type="entry name" value="Glycosyl hydrolase domain, family 43"/>
    <property type="match status" value="2"/>
</dbReference>
<dbReference type="Gene3D" id="2.60.40.2340">
    <property type="match status" value="1"/>
</dbReference>
<sequence>MKNLFLMMVRSTVLTITLFCVINLNGQNTVLAKYDFNSVQDVSGNYIGNLKNGAQLVTYGDNSVLSLGDSDGYFDFGANFGAIISQLENFSISTNLYISNSYDSSGNGNFVWTFANSTDMVKTANGNLFFNARNSRYSISKTNYTAESSVIVNNSLPKGRWINLIYTQQNGIGKIFINGSLMAESSITITPKELGNTAYNFLGRSCYLADKYLETAIFDNFIVYNGALNDSEIQTLGQDIISLNSTLNTTVLAKAAEELIIPNATTVNSNLLLNTDLGNQVTVKWVSSNTSVISDTGIVTRMPIDSSSTNVTLEATLSCYNATITKQFAITVLPFYSDAQSIQLDLANLTITGNLRNIRTSIHLPIKTEEGAVIIWTSDSPDFLNNIGKVVQLSPLGNGKKKVTLTATLLKGQEKSSRTFEVWVAEEEDRSSYLFAYFTGNNTDGEQIRFSVSNDGYNYTPLNNGLPILNSDLISIKKGVRDPHILRGEDGNTFYMVATDMKSSEGWSSNRGIVLLKSNDLTNWTHSTVNFPTKWPAAWGNVLRVWAPQTIFDPIAGKYMVYFSLYTGAGANAYDKIYYCYVNEDFTDLIGTPELLFDRGTASIDGDIVLDEVDGLYHMFFKNESLGGISQVISTTLTAAIGQEPGSQWSQPSLPLQQTTEAVEGSGVFRLINTNQWVLMYDCYSNGHYQYSISSNLKDFKFVQDNYNISARHGTTIAISDAEAARLITKWPSTNLYLIPEGARNKRIRSNGVEINNTNKTVKLAVDYGTDLTNFDPMLYASPGTKILPEGFQDFSNGEVKYQIIKNGEINTYSVVVNIEVNPIIPSFHADPEVLYSEKTRRFYIYPTTDGYQGWGGYTFDVFSSPDLVNWTNEGTILDLKTDQVSWSTGNAWAPSIVEKKIDNSYKYFFYFSGNTGTRKEIGVAVSNDPTGPFKDSGSTIISQLPSGINGGQLIDGAVFKDPISSKSYFYWGNGFMAVAELNDDMVTIKPNTTSVITPSGGSLNTYQYREGTNVFYRNGLYYFLWSVDDTGSANYHVAYGTSTSPTGPINVANQPIVIIQDESNKIYGTGHNSIIQIPGRDEWYIIYHRINADHINSDPGIHREVCIDRLNFNNDGSIIKITPTKRGIDPVILDHISTKSLSVSDVNHIKDSELIKEEIYSLTGAYFGNNIKKLKNGIYIIRSVYENGSVSVRKILKTITN</sequence>
<keyword evidence="4" id="KW-0119">Carbohydrate metabolism</keyword>
<dbReference type="InterPro" id="IPR023296">
    <property type="entry name" value="Glyco_hydro_beta-prop_sf"/>
</dbReference>
<keyword evidence="5" id="KW-0326">Glycosidase</keyword>
<dbReference type="GO" id="GO:0045493">
    <property type="term" value="P:xylan catabolic process"/>
    <property type="evidence" value="ECO:0007669"/>
    <property type="project" value="UniProtKB-KW"/>
</dbReference>
<comment type="similarity">
    <text evidence="1">Belongs to the glycosyl hydrolase 43 family.</text>
</comment>
<dbReference type="CDD" id="cd08983">
    <property type="entry name" value="GH43_Bt3655-like"/>
    <property type="match status" value="1"/>
</dbReference>
<dbReference type="Pfam" id="PF20578">
    <property type="entry name" value="aBig_2"/>
    <property type="match status" value="2"/>
</dbReference>
<keyword evidence="8" id="KW-1185">Reference proteome</keyword>
<evidence type="ECO:0000313" key="8">
    <source>
        <dbReference type="Proteomes" id="UP000295479"/>
    </source>
</evidence>
<dbReference type="EMBL" id="SMFK01000018">
    <property type="protein sequence ID" value="TDD94222.1"/>
    <property type="molecule type" value="Genomic_DNA"/>
</dbReference>
<evidence type="ECO:0000256" key="1">
    <source>
        <dbReference type="ARBA" id="ARBA00009865"/>
    </source>
</evidence>
<dbReference type="SUPFAM" id="SSF49899">
    <property type="entry name" value="Concanavalin A-like lectins/glucanases"/>
    <property type="match status" value="1"/>
</dbReference>
<dbReference type="GO" id="GO:0004553">
    <property type="term" value="F:hydrolase activity, hydrolyzing O-glycosyl compounds"/>
    <property type="evidence" value="ECO:0007669"/>
    <property type="project" value="InterPro"/>
</dbReference>
<evidence type="ECO:0000256" key="4">
    <source>
        <dbReference type="ARBA" id="ARBA00023277"/>
    </source>
</evidence>
<dbReference type="SUPFAM" id="SSF75005">
    <property type="entry name" value="Arabinanase/levansucrase/invertase"/>
    <property type="match status" value="2"/>
</dbReference>
<protein>
    <recommendedName>
        <fullName evidence="6">Atrophied bacterial Ig domain-containing protein</fullName>
    </recommendedName>
</protein>
<evidence type="ECO:0000313" key="7">
    <source>
        <dbReference type="EMBL" id="TDD94222.1"/>
    </source>
</evidence>
<dbReference type="InterPro" id="IPR052176">
    <property type="entry name" value="Glycosyl_Hydrlase_43_Enz"/>
</dbReference>
<dbReference type="RefSeq" id="WP_132009209.1">
    <property type="nucleotide sequence ID" value="NZ_SMFK01000018.1"/>
</dbReference>
<dbReference type="Gene3D" id="2.60.120.200">
    <property type="match status" value="1"/>
</dbReference>
<organism evidence="7 8">
    <name type="scientific">Flavobacterium cellulosilyticum</name>
    <dbReference type="NCBI Taxonomy" id="2541731"/>
    <lineage>
        <taxon>Bacteria</taxon>
        <taxon>Pseudomonadati</taxon>
        <taxon>Bacteroidota</taxon>
        <taxon>Flavobacteriia</taxon>
        <taxon>Flavobacteriales</taxon>
        <taxon>Flavobacteriaceae</taxon>
        <taxon>Flavobacterium</taxon>
    </lineage>
</organism>
<comment type="caution">
    <text evidence="7">The sequence shown here is derived from an EMBL/GenBank/DDBJ whole genome shotgun (WGS) entry which is preliminary data.</text>
</comment>
<dbReference type="PANTHER" id="PTHR43772">
    <property type="entry name" value="ENDO-1,4-BETA-XYLANASE"/>
    <property type="match status" value="1"/>
</dbReference>
<dbReference type="InterPro" id="IPR013320">
    <property type="entry name" value="ConA-like_dom_sf"/>
</dbReference>
<evidence type="ECO:0000256" key="5">
    <source>
        <dbReference type="ARBA" id="ARBA00023295"/>
    </source>
</evidence>
<dbReference type="Pfam" id="PF04616">
    <property type="entry name" value="Glyco_hydro_43"/>
    <property type="match status" value="2"/>
</dbReference>
<proteinExistence type="inferred from homology"/>
<evidence type="ECO:0000259" key="6">
    <source>
        <dbReference type="Pfam" id="PF20578"/>
    </source>
</evidence>
<dbReference type="AlphaFoldDB" id="A0A4R5CAY3"/>
<evidence type="ECO:0000256" key="2">
    <source>
        <dbReference type="ARBA" id="ARBA00022651"/>
    </source>
</evidence>
<gene>
    <name evidence="7" type="ORF">E0F76_17420</name>
</gene>
<keyword evidence="2" id="KW-0858">Xylan degradation</keyword>
<dbReference type="InterPro" id="IPR046780">
    <property type="entry name" value="aBig_2"/>
</dbReference>
<feature type="domain" description="Atrophied bacterial Ig" evidence="6">
    <location>
        <begin position="345"/>
        <end position="426"/>
    </location>
</feature>
<dbReference type="PANTHER" id="PTHR43772:SF2">
    <property type="entry name" value="PUTATIVE (AFU_ORTHOLOGUE AFUA_2G04480)-RELATED"/>
    <property type="match status" value="1"/>
</dbReference>
<dbReference type="Proteomes" id="UP000295479">
    <property type="component" value="Unassembled WGS sequence"/>
</dbReference>
<keyword evidence="3" id="KW-0378">Hydrolase</keyword>
<accession>A0A4R5CAY3</accession>
<dbReference type="Pfam" id="PF13385">
    <property type="entry name" value="Laminin_G_3"/>
    <property type="match status" value="1"/>
</dbReference>
<reference evidence="7 8" key="1">
    <citation type="submission" date="2019-03" db="EMBL/GenBank/DDBJ databases">
        <title>Flavobacterium AR-3-4 sp. nov. isolated from arctic soil.</title>
        <authorList>
            <person name="Chaudhary D.K."/>
        </authorList>
    </citation>
    <scope>NUCLEOTIDE SEQUENCE [LARGE SCALE GENOMIC DNA]</scope>
    <source>
        <strain evidence="7 8">AR-3-4</strain>
    </source>
</reference>